<dbReference type="SUPFAM" id="SSF55154">
    <property type="entry name" value="CYTH-like phosphatases"/>
    <property type="match status" value="1"/>
</dbReference>
<dbReference type="Gene3D" id="3.40.50.300">
    <property type="entry name" value="P-loop containing nucleotide triphosphate hydrolases"/>
    <property type="match status" value="1"/>
</dbReference>
<dbReference type="Gene3D" id="2.40.320.10">
    <property type="entry name" value="Hypothetical Protein Pfu-838710-001"/>
    <property type="match status" value="1"/>
</dbReference>
<dbReference type="EMBL" id="RQTK01001583">
    <property type="protein sequence ID" value="RUS69761.1"/>
    <property type="molecule type" value="Genomic_DNA"/>
</dbReference>
<dbReference type="GO" id="GO:0005525">
    <property type="term" value="F:GTP binding"/>
    <property type="evidence" value="ECO:0007669"/>
    <property type="project" value="TreeGrafter"/>
</dbReference>
<evidence type="ECO:0000313" key="2">
    <source>
        <dbReference type="EMBL" id="RUS69761.1"/>
    </source>
</evidence>
<gene>
    <name evidence="2" type="ORF">EGW08_022475</name>
</gene>
<keyword evidence="3" id="KW-1185">Reference proteome</keyword>
<evidence type="ECO:0000313" key="3">
    <source>
        <dbReference type="Proteomes" id="UP000271974"/>
    </source>
</evidence>
<reference evidence="2 3" key="1">
    <citation type="submission" date="2019-01" db="EMBL/GenBank/DDBJ databases">
        <title>A draft genome assembly of the solar-powered sea slug Elysia chlorotica.</title>
        <authorList>
            <person name="Cai H."/>
            <person name="Li Q."/>
            <person name="Fang X."/>
            <person name="Li J."/>
            <person name="Curtis N.E."/>
            <person name="Altenburger A."/>
            <person name="Shibata T."/>
            <person name="Feng M."/>
            <person name="Maeda T."/>
            <person name="Schwartz J.A."/>
            <person name="Shigenobu S."/>
            <person name="Lundholm N."/>
            <person name="Nishiyama T."/>
            <person name="Yang H."/>
            <person name="Hasebe M."/>
            <person name="Li S."/>
            <person name="Pierce S.K."/>
            <person name="Wang J."/>
        </authorList>
    </citation>
    <scope>NUCLEOTIDE SEQUENCE [LARGE SCALE GENOMIC DNA]</scope>
    <source>
        <strain evidence="2">EC2010</strain>
        <tissue evidence="2">Whole organism of an adult</tissue>
    </source>
</reference>
<comment type="caution">
    <text evidence="2">The sequence shown here is derived from an EMBL/GenBank/DDBJ whole genome shotgun (WGS) entry which is preliminary data.</text>
</comment>
<dbReference type="Proteomes" id="UP000271974">
    <property type="component" value="Unassembled WGS sequence"/>
</dbReference>
<accession>A0A3S0Z5F7</accession>
<dbReference type="InterPro" id="IPR053227">
    <property type="entry name" value="TRPL-trafficking_regulator"/>
</dbReference>
<dbReference type="InterPro" id="IPR033469">
    <property type="entry name" value="CYTH-like_dom_sf"/>
</dbReference>
<evidence type="ECO:0000259" key="1">
    <source>
        <dbReference type="Pfam" id="PF13521"/>
    </source>
</evidence>
<name>A0A3S0Z5F7_ELYCH</name>
<dbReference type="OrthoDB" id="6375174at2759"/>
<feature type="domain" description="NadR/Ttd14 AAA" evidence="1">
    <location>
        <begin position="107"/>
        <end position="288"/>
    </location>
</feature>
<feature type="non-terminal residue" evidence="2">
    <location>
        <position position="488"/>
    </location>
</feature>
<dbReference type="InterPro" id="IPR038727">
    <property type="entry name" value="NadR/Ttd14_AAA_dom"/>
</dbReference>
<protein>
    <recommendedName>
        <fullName evidence="1">NadR/Ttd14 AAA domain-containing protein</fullName>
    </recommendedName>
</protein>
<organism evidence="2 3">
    <name type="scientific">Elysia chlorotica</name>
    <name type="common">Eastern emerald elysia</name>
    <name type="synonym">Sea slug</name>
    <dbReference type="NCBI Taxonomy" id="188477"/>
    <lineage>
        <taxon>Eukaryota</taxon>
        <taxon>Metazoa</taxon>
        <taxon>Spiralia</taxon>
        <taxon>Lophotrochozoa</taxon>
        <taxon>Mollusca</taxon>
        <taxon>Gastropoda</taxon>
        <taxon>Heterobranchia</taxon>
        <taxon>Euthyneura</taxon>
        <taxon>Panpulmonata</taxon>
        <taxon>Sacoglossa</taxon>
        <taxon>Placobranchoidea</taxon>
        <taxon>Plakobranchidae</taxon>
        <taxon>Elysia</taxon>
    </lineage>
</organism>
<dbReference type="Pfam" id="PF13521">
    <property type="entry name" value="AAA_28"/>
    <property type="match status" value="1"/>
</dbReference>
<dbReference type="PANTHER" id="PTHR34932">
    <property type="entry name" value="TRPL TRANSLOCATION DEFECT PROTEIN 14"/>
    <property type="match status" value="1"/>
</dbReference>
<dbReference type="PANTHER" id="PTHR34932:SF1">
    <property type="entry name" value="TRPL TRANSLOCATION DEFECT PROTEIN 14"/>
    <property type="match status" value="1"/>
</dbReference>
<proteinExistence type="predicted"/>
<dbReference type="GO" id="GO:0035091">
    <property type="term" value="F:phosphatidylinositol binding"/>
    <property type="evidence" value="ECO:0007669"/>
    <property type="project" value="TreeGrafter"/>
</dbReference>
<dbReference type="InterPro" id="IPR027417">
    <property type="entry name" value="P-loop_NTPase"/>
</dbReference>
<dbReference type="GO" id="GO:0070300">
    <property type="term" value="F:phosphatidic acid binding"/>
    <property type="evidence" value="ECO:0007669"/>
    <property type="project" value="TreeGrafter"/>
</dbReference>
<dbReference type="GO" id="GO:0045494">
    <property type="term" value="P:photoreceptor cell maintenance"/>
    <property type="evidence" value="ECO:0007669"/>
    <property type="project" value="TreeGrafter"/>
</dbReference>
<sequence length="488" mass="56279">MAVNRMVPIRIARRGLVYYSSVCGRASVCGFPGVQSLIHSYQILGNDLNPSPSVFRPFHTSLWRREHAGHSSEIVEVNQNTEFVSNSSTKVVEMSQNGSENRHKFHRVVLTGGPSGGKTTGQTRLSTFFENLGWKVYRAPESAYSYLSGGVIFQELTKEQAFILQEDIIKTMMIVEDTFTHLAETRTCNVLLICDRGTMDGSAYISREDWEKMKEKNLWNDVDLRDNRYNQVIHMVSASKGAEAFYTCDGHKTRKENFETARKIDTITADAWVGHPYYDVIDNSTDFEGKISRMIAAVCVRVGIDLGDRLAPNSVKRKFLVSGMADDEQFPHYQEFHVVHDYLVTPSRKMQARLRKRGQRGTWTYTHTIRRPEINDQSVELRMPISEKDYEILLAQRDEQHYTVFKVRRCFLWNNQYFQLDMYQVVHTLICWSLMLLETFTTQKNVPELPGFLKVEREVTTESKYSMFNLSQKSLYAQDPEEGSPSKQ</sequence>
<dbReference type="AlphaFoldDB" id="A0A3S0Z5F7"/>